<dbReference type="EMBL" id="BART01031598">
    <property type="protein sequence ID" value="GAH15982.1"/>
    <property type="molecule type" value="Genomic_DNA"/>
</dbReference>
<reference evidence="1" key="1">
    <citation type="journal article" date="2014" name="Front. Microbiol.">
        <title>High frequency of phylogenetically diverse reductive dehalogenase-homologous genes in deep subseafloor sedimentary metagenomes.</title>
        <authorList>
            <person name="Kawai M."/>
            <person name="Futagami T."/>
            <person name="Toyoda A."/>
            <person name="Takaki Y."/>
            <person name="Nishi S."/>
            <person name="Hori S."/>
            <person name="Arai W."/>
            <person name="Tsubouchi T."/>
            <person name="Morono Y."/>
            <person name="Uchiyama I."/>
            <person name="Ito T."/>
            <person name="Fujiyama A."/>
            <person name="Inagaki F."/>
            <person name="Takami H."/>
        </authorList>
    </citation>
    <scope>NUCLEOTIDE SEQUENCE</scope>
    <source>
        <strain evidence="1">Expedition CK06-06</strain>
    </source>
</reference>
<name>X1D705_9ZZZZ</name>
<gene>
    <name evidence="1" type="ORF">S01H4_54850</name>
</gene>
<organism evidence="1">
    <name type="scientific">marine sediment metagenome</name>
    <dbReference type="NCBI Taxonomy" id="412755"/>
    <lineage>
        <taxon>unclassified sequences</taxon>
        <taxon>metagenomes</taxon>
        <taxon>ecological metagenomes</taxon>
    </lineage>
</organism>
<accession>X1D705</accession>
<dbReference type="AlphaFoldDB" id="X1D705"/>
<protein>
    <submittedName>
        <fullName evidence="1">Uncharacterized protein</fullName>
    </submittedName>
</protein>
<comment type="caution">
    <text evidence="1">The sequence shown here is derived from an EMBL/GenBank/DDBJ whole genome shotgun (WGS) entry which is preliminary data.</text>
</comment>
<feature type="non-terminal residue" evidence="1">
    <location>
        <position position="1"/>
    </location>
</feature>
<evidence type="ECO:0000313" key="1">
    <source>
        <dbReference type="EMBL" id="GAH15982.1"/>
    </source>
</evidence>
<sequence length="46" mass="5124">VGSGDEFPKWMTSNRMKTAKAIGHGAGRYRIEADIWFGFALENSYG</sequence>
<proteinExistence type="predicted"/>